<sequence length="104" mass="11622">MGRTNPTYRDALDRYEASWSAYRRTLRAAHRPDFDRLFDRAAEFAAASGQQNPTDPHRTVVVSVLLSQERELRRLRERVLALEAADGDPDDGGPQAADGPRGAE</sequence>
<evidence type="ECO:0000313" key="4">
    <source>
        <dbReference type="Proteomes" id="UP000198531"/>
    </source>
</evidence>
<dbReference type="Pfam" id="PF26485">
    <property type="entry name" value="DUF8156"/>
    <property type="match status" value="1"/>
</dbReference>
<dbReference type="Proteomes" id="UP000198531">
    <property type="component" value="Unassembled WGS sequence"/>
</dbReference>
<accession>A0A1I6HJS4</accession>
<dbReference type="InterPro" id="IPR058469">
    <property type="entry name" value="DUF8156"/>
</dbReference>
<feature type="compositionally biased region" description="Low complexity" evidence="1">
    <location>
        <begin position="92"/>
        <end position="104"/>
    </location>
</feature>
<keyword evidence="4" id="KW-1185">Reference proteome</keyword>
<dbReference type="RefSeq" id="WP_089807463.1">
    <property type="nucleotide sequence ID" value="NZ_FOYT01000002.1"/>
</dbReference>
<feature type="domain" description="DUF8156" evidence="2">
    <location>
        <begin position="1"/>
        <end position="96"/>
    </location>
</feature>
<dbReference type="STRING" id="553469.SAMN04487947_2153"/>
<dbReference type="AlphaFoldDB" id="A0A1I6HJS4"/>
<dbReference type="OrthoDB" id="11496at2157"/>
<protein>
    <recommendedName>
        <fullName evidence="2">DUF8156 domain-containing protein</fullName>
    </recommendedName>
</protein>
<reference evidence="4" key="1">
    <citation type="submission" date="2016-10" db="EMBL/GenBank/DDBJ databases">
        <authorList>
            <person name="Varghese N."/>
            <person name="Submissions S."/>
        </authorList>
    </citation>
    <scope>NUCLEOTIDE SEQUENCE [LARGE SCALE GENOMIC DNA]</scope>
    <source>
        <strain evidence="4">CGMCC 1.7736</strain>
    </source>
</reference>
<evidence type="ECO:0000256" key="1">
    <source>
        <dbReference type="SAM" id="MobiDB-lite"/>
    </source>
</evidence>
<evidence type="ECO:0000313" key="3">
    <source>
        <dbReference type="EMBL" id="SFR54668.1"/>
    </source>
</evidence>
<dbReference type="EMBL" id="FOYT01000002">
    <property type="protein sequence ID" value="SFR54668.1"/>
    <property type="molecule type" value="Genomic_DNA"/>
</dbReference>
<evidence type="ECO:0000259" key="2">
    <source>
        <dbReference type="Pfam" id="PF26485"/>
    </source>
</evidence>
<organism evidence="3 4">
    <name type="scientific">Halogeometricum rufum</name>
    <dbReference type="NCBI Taxonomy" id="553469"/>
    <lineage>
        <taxon>Archaea</taxon>
        <taxon>Methanobacteriati</taxon>
        <taxon>Methanobacteriota</taxon>
        <taxon>Stenosarchaea group</taxon>
        <taxon>Halobacteria</taxon>
        <taxon>Halobacteriales</taxon>
        <taxon>Haloferacaceae</taxon>
        <taxon>Halogeometricum</taxon>
    </lineage>
</organism>
<name>A0A1I6HJS4_9EURY</name>
<proteinExistence type="predicted"/>
<gene>
    <name evidence="3" type="ORF">SAMN04487947_2153</name>
</gene>
<feature type="region of interest" description="Disordered" evidence="1">
    <location>
        <begin position="82"/>
        <end position="104"/>
    </location>
</feature>